<feature type="transmembrane region" description="Helical" evidence="2">
    <location>
        <begin position="41"/>
        <end position="63"/>
    </location>
</feature>
<evidence type="ECO:0000256" key="1">
    <source>
        <dbReference type="SAM" id="MobiDB-lite"/>
    </source>
</evidence>
<evidence type="ECO:0000313" key="4">
    <source>
        <dbReference type="Proteomes" id="UP001500751"/>
    </source>
</evidence>
<evidence type="ECO:0000256" key="2">
    <source>
        <dbReference type="SAM" id="Phobius"/>
    </source>
</evidence>
<dbReference type="EMBL" id="BAAAQN010000049">
    <property type="protein sequence ID" value="GAA2050523.1"/>
    <property type="molecule type" value="Genomic_DNA"/>
</dbReference>
<comment type="caution">
    <text evidence="3">The sequence shown here is derived from an EMBL/GenBank/DDBJ whole genome shotgun (WGS) entry which is preliminary data.</text>
</comment>
<dbReference type="RefSeq" id="WP_344669637.1">
    <property type="nucleotide sequence ID" value="NZ_BAAAQN010000049.1"/>
</dbReference>
<proteinExistence type="predicted"/>
<sequence length="217" mass="22433">MNLDETLAEAMRRAADRVAVNPSPTEPTIRRGQAARRRRRTASTAAMTLAVVGAVAVPTWLAAGRSHTPGPQQPPLTQITGTQQPGPAVRTVADGERVTLHSGAVLWLTDQGLWLATSALSIDHPDHLSLPSAGVAAIAGTAGSTTVWAGIYHGPGKAASITLELNGHPLTTEVLALPGAPGWSVFVVEGEALRVDSVKPTVSVYAADGAVLATQRL</sequence>
<protein>
    <submittedName>
        <fullName evidence="3">Uncharacterized protein</fullName>
    </submittedName>
</protein>
<accession>A0ABN2V3K6</accession>
<keyword evidence="2" id="KW-0472">Membrane</keyword>
<reference evidence="3 4" key="1">
    <citation type="journal article" date="2019" name="Int. J. Syst. Evol. Microbiol.">
        <title>The Global Catalogue of Microorganisms (GCM) 10K type strain sequencing project: providing services to taxonomists for standard genome sequencing and annotation.</title>
        <authorList>
            <consortium name="The Broad Institute Genomics Platform"/>
            <consortium name="The Broad Institute Genome Sequencing Center for Infectious Disease"/>
            <person name="Wu L."/>
            <person name="Ma J."/>
        </authorList>
    </citation>
    <scope>NUCLEOTIDE SEQUENCE [LARGE SCALE GENOMIC DNA]</scope>
    <source>
        <strain evidence="3 4">JCM 16014</strain>
    </source>
</reference>
<keyword evidence="4" id="KW-1185">Reference proteome</keyword>
<feature type="region of interest" description="Disordered" evidence="1">
    <location>
        <begin position="63"/>
        <end position="88"/>
    </location>
</feature>
<keyword evidence="2" id="KW-1133">Transmembrane helix</keyword>
<feature type="region of interest" description="Disordered" evidence="1">
    <location>
        <begin position="19"/>
        <end position="42"/>
    </location>
</feature>
<dbReference type="Proteomes" id="UP001500751">
    <property type="component" value="Unassembled WGS sequence"/>
</dbReference>
<gene>
    <name evidence="3" type="ORF">GCM10009839_66290</name>
</gene>
<feature type="compositionally biased region" description="Polar residues" evidence="1">
    <location>
        <begin position="75"/>
        <end position="85"/>
    </location>
</feature>
<evidence type="ECO:0000313" key="3">
    <source>
        <dbReference type="EMBL" id="GAA2050523.1"/>
    </source>
</evidence>
<organism evidence="3 4">
    <name type="scientific">Catenulispora yoronensis</name>
    <dbReference type="NCBI Taxonomy" id="450799"/>
    <lineage>
        <taxon>Bacteria</taxon>
        <taxon>Bacillati</taxon>
        <taxon>Actinomycetota</taxon>
        <taxon>Actinomycetes</taxon>
        <taxon>Catenulisporales</taxon>
        <taxon>Catenulisporaceae</taxon>
        <taxon>Catenulispora</taxon>
    </lineage>
</organism>
<keyword evidence="2" id="KW-0812">Transmembrane</keyword>
<name>A0ABN2V3K6_9ACTN</name>